<evidence type="ECO:0000256" key="8">
    <source>
        <dbReference type="RuleBase" id="RU361169"/>
    </source>
</evidence>
<dbReference type="SMART" id="SM00710">
    <property type="entry name" value="PbH1"/>
    <property type="match status" value="4"/>
</dbReference>
<accession>A0A6A2WXG1</accession>
<keyword evidence="4" id="KW-0964">Secreted</keyword>
<evidence type="ECO:0000313" key="11">
    <source>
        <dbReference type="Proteomes" id="UP000436088"/>
    </source>
</evidence>
<name>A0A6A2WXG1_HIBSY</name>
<gene>
    <name evidence="10" type="ORF">F3Y22_tig00116958pilonHSYRG00197</name>
</gene>
<organism evidence="10 11">
    <name type="scientific">Hibiscus syriacus</name>
    <name type="common">Rose of Sharon</name>
    <dbReference type="NCBI Taxonomy" id="106335"/>
    <lineage>
        <taxon>Eukaryota</taxon>
        <taxon>Viridiplantae</taxon>
        <taxon>Streptophyta</taxon>
        <taxon>Embryophyta</taxon>
        <taxon>Tracheophyta</taxon>
        <taxon>Spermatophyta</taxon>
        <taxon>Magnoliopsida</taxon>
        <taxon>eudicotyledons</taxon>
        <taxon>Gunneridae</taxon>
        <taxon>Pentapetalae</taxon>
        <taxon>rosids</taxon>
        <taxon>malvids</taxon>
        <taxon>Malvales</taxon>
        <taxon>Malvaceae</taxon>
        <taxon>Malvoideae</taxon>
        <taxon>Hibiscus</taxon>
    </lineage>
</organism>
<protein>
    <submittedName>
        <fullName evidence="10">Acyl-CoA dehydrogenase family member 10-like</fullName>
    </submittedName>
</protein>
<keyword evidence="6 8" id="KW-0326">Glycosidase</keyword>
<evidence type="ECO:0000256" key="5">
    <source>
        <dbReference type="ARBA" id="ARBA00022801"/>
    </source>
</evidence>
<dbReference type="InterPro" id="IPR006626">
    <property type="entry name" value="PbH1"/>
</dbReference>
<dbReference type="InterPro" id="IPR013103">
    <property type="entry name" value="RVT_2"/>
</dbReference>
<keyword evidence="11" id="KW-1185">Reference proteome</keyword>
<dbReference type="PANTHER" id="PTHR31375">
    <property type="match status" value="1"/>
</dbReference>
<evidence type="ECO:0000256" key="6">
    <source>
        <dbReference type="ARBA" id="ARBA00023295"/>
    </source>
</evidence>
<dbReference type="GO" id="GO:0004650">
    <property type="term" value="F:polygalacturonase activity"/>
    <property type="evidence" value="ECO:0007669"/>
    <property type="project" value="InterPro"/>
</dbReference>
<evidence type="ECO:0000256" key="1">
    <source>
        <dbReference type="ARBA" id="ARBA00004191"/>
    </source>
</evidence>
<evidence type="ECO:0000256" key="3">
    <source>
        <dbReference type="ARBA" id="ARBA00022512"/>
    </source>
</evidence>
<dbReference type="Proteomes" id="UP000436088">
    <property type="component" value="Unassembled WGS sequence"/>
</dbReference>
<feature type="domain" description="Reverse transcriptase Ty1/copia-type" evidence="9">
    <location>
        <begin position="2"/>
        <end position="148"/>
    </location>
</feature>
<evidence type="ECO:0000313" key="10">
    <source>
        <dbReference type="EMBL" id="KAE8660160.1"/>
    </source>
</evidence>
<dbReference type="AlphaFoldDB" id="A0A6A2WXG1"/>
<dbReference type="InterPro" id="IPR000743">
    <property type="entry name" value="Glyco_hydro_28"/>
</dbReference>
<evidence type="ECO:0000256" key="2">
    <source>
        <dbReference type="ARBA" id="ARBA00008834"/>
    </source>
</evidence>
<dbReference type="CDD" id="cd09272">
    <property type="entry name" value="RNase_HI_RT_Ty1"/>
    <property type="match status" value="1"/>
</dbReference>
<dbReference type="EMBL" id="VEPZ02001733">
    <property type="protein sequence ID" value="KAE8660160.1"/>
    <property type="molecule type" value="Genomic_DNA"/>
</dbReference>
<dbReference type="Pfam" id="PF00295">
    <property type="entry name" value="Glyco_hydro_28"/>
    <property type="match status" value="1"/>
</dbReference>
<reference evidence="10" key="1">
    <citation type="submission" date="2019-09" db="EMBL/GenBank/DDBJ databases">
        <title>Draft genome information of white flower Hibiscus syriacus.</title>
        <authorList>
            <person name="Kim Y.-M."/>
        </authorList>
    </citation>
    <scope>NUCLEOTIDE SEQUENCE [LARGE SCALE GENOMIC DNA]</scope>
    <source>
        <strain evidence="10">YM2019G1</strain>
    </source>
</reference>
<keyword evidence="3" id="KW-0134">Cell wall</keyword>
<dbReference type="InterPro" id="IPR011050">
    <property type="entry name" value="Pectin_lyase_fold/virulence"/>
</dbReference>
<dbReference type="Pfam" id="PF07727">
    <property type="entry name" value="RVT_2"/>
    <property type="match status" value="1"/>
</dbReference>
<proteinExistence type="inferred from homology"/>
<evidence type="ECO:0000259" key="9">
    <source>
        <dbReference type="Pfam" id="PF07727"/>
    </source>
</evidence>
<comment type="subcellular location">
    <subcellularLocation>
        <location evidence="1">Secreted</location>
        <location evidence="1">Cell wall</location>
    </subcellularLocation>
</comment>
<dbReference type="InterPro" id="IPR043502">
    <property type="entry name" value="DNA/RNA_pol_sf"/>
</dbReference>
<sequence>MLQSEGFEEKEKKNLVCRLNKSMYGLKQASRCWYKRFDSFIICLGYNRLNAYPCVYFKRSGDNNFVILPLYVDDMLVAEPNKVHIEELKAKLAREFEMKDLGSTNNILGMQIHRDRSNRKIWLSQKNYLKKILSRFNMQDCKPIYTPLSINFKLSSSMSPNSKEERMEMSQVSYASVVGSLMFAMICTRPDIAQAVGVVSRYMANPGKEHWNTVKRILRYIKGTLNNLLCYGRSNLLINGYVDSDYAGDLDKSKSTTGYVFKVTGGVMLLEELGHNQEHVSLFCNSQSVLHLARNPTFHSRTKHIRVQYHFIREKVKEWTIDMQKIHTKDNIADFMTKAINVDKFTWCRSSYGLSENCDFALFDSRLPQQFKAFSAAWKAACDHPGNSTFYIPEGIFMVGPFTFHGPCYNDLSPNVEIKGTLLAPIRITAFKSLHWIAFKNQKGLTVTGGTETGKVNGQGEAEAWQQYSCLKAARCKKLITSMFFIIVSYASISNITLLNSNGFHLGLHESTDINIYNVNIIAPEDSPNTDGIHVSHSSNISIFSSIIGVGDDCVSVGAGRNNISIYDVRCGPGNGISLGKYKTETDVVGISVRNCTINGTENGIRMKSWSGGRAINAYNMTFEDILMINVSNP</sequence>
<dbReference type="SUPFAM" id="SSF56672">
    <property type="entry name" value="DNA/RNA polymerases"/>
    <property type="match status" value="1"/>
</dbReference>
<comment type="similarity">
    <text evidence="2 8">Belongs to the glycosyl hydrolase 28 family.</text>
</comment>
<dbReference type="Gene3D" id="2.160.20.10">
    <property type="entry name" value="Single-stranded right-handed beta-helix, Pectin lyase-like"/>
    <property type="match status" value="1"/>
</dbReference>
<comment type="caution">
    <text evidence="10">The sequence shown here is derived from an EMBL/GenBank/DDBJ whole genome shotgun (WGS) entry which is preliminary data.</text>
</comment>
<dbReference type="GO" id="GO:0005975">
    <property type="term" value="P:carbohydrate metabolic process"/>
    <property type="evidence" value="ECO:0007669"/>
    <property type="project" value="InterPro"/>
</dbReference>
<dbReference type="GO" id="GO:0071555">
    <property type="term" value="P:cell wall organization"/>
    <property type="evidence" value="ECO:0007669"/>
    <property type="project" value="UniProtKB-KW"/>
</dbReference>
<dbReference type="InterPro" id="IPR012334">
    <property type="entry name" value="Pectin_lyas_fold"/>
</dbReference>
<evidence type="ECO:0000256" key="4">
    <source>
        <dbReference type="ARBA" id="ARBA00022525"/>
    </source>
</evidence>
<dbReference type="SUPFAM" id="SSF51126">
    <property type="entry name" value="Pectin lyase-like"/>
    <property type="match status" value="1"/>
</dbReference>
<evidence type="ECO:0000256" key="7">
    <source>
        <dbReference type="ARBA" id="ARBA00023316"/>
    </source>
</evidence>
<keyword evidence="7" id="KW-0961">Cell wall biogenesis/degradation</keyword>
<keyword evidence="5 8" id="KW-0378">Hydrolase</keyword>